<evidence type="ECO:0000313" key="1">
    <source>
        <dbReference type="EMBL" id="OAT14690.1"/>
    </source>
</evidence>
<dbReference type="Pfam" id="PF06864">
    <property type="entry name" value="PAP_PilO"/>
    <property type="match status" value="1"/>
</dbReference>
<gene>
    <name evidence="1" type="ORF">M979_4376</name>
</gene>
<proteinExistence type="predicted"/>
<sequence>MKQQFLLNVGEQIWVAGLHWLAAEGLSRRDHRHQARAVGADHYLVHNGQGEKLVGAASLNLTTLSPREKRRAMALAPQLTELLGPDGWAVFSVGVDVFYFVATSAGELSLLSDMTGTRDEILQAVERYQAYYGHDSVRAVYSPSGFLPGIESVEGNLNDILTACTVRKSSRLSPVSSRRPVVLWTVVLLAAFSSWYGINLWQDYRLAQENTARARALAEARKLVKKDPPTPWKQQPLPDVFIRACSDKWDAPISLAGWLFQTAMCSLDDDGLHLRLAWRRPEGGTLNPFRTRLEDTYPGLKPFFNIPGAADSGGVRIPLTVVNLQERQDGPGDADEITQRLTNYAQQLAAGLTLKEDNTKSVIVDGNLVDLPWRTFSFELQTDIPPSHLFGPDFNSAGIRLNGIKMTLINARLHYSLEGKLYAH</sequence>
<dbReference type="Proteomes" id="UP000078286">
    <property type="component" value="Unassembled WGS sequence"/>
</dbReference>
<dbReference type="InterPro" id="IPR009663">
    <property type="entry name" value="PAP_PilO"/>
</dbReference>
<evidence type="ECO:0000313" key="2">
    <source>
        <dbReference type="Proteomes" id="UP000078286"/>
    </source>
</evidence>
<keyword evidence="2" id="KW-1185">Reference proteome</keyword>
<dbReference type="AlphaFoldDB" id="A0A1B7HGF0"/>
<dbReference type="RefSeq" id="WP_064556391.1">
    <property type="nucleotide sequence ID" value="NZ_LXEO01000070.1"/>
</dbReference>
<reference evidence="1 2" key="1">
    <citation type="submission" date="2016-04" db="EMBL/GenBank/DDBJ databases">
        <title>ATOL: Assembling a taxonomically balanced genome-scale reconstruction of the evolutionary history of the Enterobacteriaceae.</title>
        <authorList>
            <person name="Plunkett G.III."/>
            <person name="Neeno-Eckwall E.C."/>
            <person name="Glasner J.D."/>
            <person name="Perna N.T."/>
        </authorList>
    </citation>
    <scope>NUCLEOTIDE SEQUENCE [LARGE SCALE GENOMIC DNA]</scope>
    <source>
        <strain evidence="1 2">ATCC 51607</strain>
    </source>
</reference>
<protein>
    <submittedName>
        <fullName evidence="1">PilO family protein</fullName>
    </submittedName>
</protein>
<name>A0A1B7HGF0_9ENTR</name>
<dbReference type="PATRIC" id="fig|1354255.3.peg.4506"/>
<comment type="caution">
    <text evidence="1">The sequence shown here is derived from an EMBL/GenBank/DDBJ whole genome shotgun (WGS) entry which is preliminary data.</text>
</comment>
<accession>A0A1B7HGF0</accession>
<organism evidence="1 2">
    <name type="scientific">Buttiauxella noackiae ATCC 51607</name>
    <dbReference type="NCBI Taxonomy" id="1354255"/>
    <lineage>
        <taxon>Bacteria</taxon>
        <taxon>Pseudomonadati</taxon>
        <taxon>Pseudomonadota</taxon>
        <taxon>Gammaproteobacteria</taxon>
        <taxon>Enterobacterales</taxon>
        <taxon>Enterobacteriaceae</taxon>
        <taxon>Buttiauxella</taxon>
    </lineage>
</organism>
<dbReference type="EMBL" id="LXEO01000070">
    <property type="protein sequence ID" value="OAT14690.1"/>
    <property type="molecule type" value="Genomic_DNA"/>
</dbReference>